<dbReference type="Pfam" id="PF07727">
    <property type="entry name" value="RVT_2"/>
    <property type="match status" value="1"/>
</dbReference>
<dbReference type="GO" id="GO:0008233">
    <property type="term" value="F:peptidase activity"/>
    <property type="evidence" value="ECO:0007669"/>
    <property type="project" value="UniProtKB-KW"/>
</dbReference>
<dbReference type="InterPro" id="IPR001584">
    <property type="entry name" value="Integrase_cat-core"/>
</dbReference>
<evidence type="ECO:0000313" key="6">
    <source>
        <dbReference type="EMBL" id="KAG7583259.1"/>
    </source>
</evidence>
<evidence type="ECO:0000256" key="4">
    <source>
        <dbReference type="SAM" id="MobiDB-lite"/>
    </source>
</evidence>
<organism evidence="6 7">
    <name type="scientific">Arabidopsis suecica</name>
    <name type="common">Swedish thale-cress</name>
    <name type="synonym">Cardaminopsis suecica</name>
    <dbReference type="NCBI Taxonomy" id="45249"/>
    <lineage>
        <taxon>Eukaryota</taxon>
        <taxon>Viridiplantae</taxon>
        <taxon>Streptophyta</taxon>
        <taxon>Embryophyta</taxon>
        <taxon>Tracheophyta</taxon>
        <taxon>Spermatophyta</taxon>
        <taxon>Magnoliopsida</taxon>
        <taxon>eudicotyledons</taxon>
        <taxon>Gunneridae</taxon>
        <taxon>Pentapetalae</taxon>
        <taxon>rosids</taxon>
        <taxon>malvids</taxon>
        <taxon>Brassicales</taxon>
        <taxon>Brassicaceae</taxon>
        <taxon>Camelineae</taxon>
        <taxon>Arabidopsis</taxon>
    </lineage>
</organism>
<evidence type="ECO:0000259" key="5">
    <source>
        <dbReference type="PROSITE" id="PS50994"/>
    </source>
</evidence>
<dbReference type="PROSITE" id="PS50994">
    <property type="entry name" value="INTEGRASE"/>
    <property type="match status" value="1"/>
</dbReference>
<feature type="region of interest" description="Disordered" evidence="4">
    <location>
        <begin position="299"/>
        <end position="323"/>
    </location>
</feature>
<dbReference type="GO" id="GO:0046872">
    <property type="term" value="F:metal ion binding"/>
    <property type="evidence" value="ECO:0007669"/>
    <property type="project" value="UniProtKB-KW"/>
</dbReference>
<dbReference type="EMBL" id="JAEFBJ010000008">
    <property type="protein sequence ID" value="KAG7583259.1"/>
    <property type="molecule type" value="Genomic_DNA"/>
</dbReference>
<evidence type="ECO:0000313" key="7">
    <source>
        <dbReference type="Proteomes" id="UP000694251"/>
    </source>
</evidence>
<feature type="compositionally biased region" description="Acidic residues" evidence="4">
    <location>
        <begin position="856"/>
        <end position="873"/>
    </location>
</feature>
<feature type="domain" description="Integrase catalytic" evidence="5">
    <location>
        <begin position="556"/>
        <end position="729"/>
    </location>
</feature>
<comment type="caution">
    <text evidence="6">The sequence shown here is derived from an EMBL/GenBank/DDBJ whole genome shotgun (WGS) entry which is preliminary data.</text>
</comment>
<sequence>MTGEDSKATASGKPTEITRRRISPYDLSANDNPGSIISRPLLRGDNYEEWAINLETALYSRKKFGFLDGSIKPPTEDSPDYEDWKPINALIVSWIKMTIEPKLLSNISHKPIARDLWEHIRKRYRVSNGPRIQQLRRELANCQQVGLSIETYYGRLTKLWDSYNCYRPPLTCVCGNCTCDLSGKSERQREEDKVHDFLMGLDEDTFGIVRSNLMSLEPLPTLEFVYLKVTQDEDARIKKKKVEEKPENMAFVAQQTSRPRFRPDDRDLNVVCSNCRRTGHRAEGCFQLLGYPEWWGDRPRDRVGRGRGSPSSTGSTRGRGGAARVNVARAVEQTEVGVANVAITDADRSAVIGLTDEQWLSVKRVMSAATVDASEQMSGNVSSISWILDTGATHHLTCKKGILRNVRKSTPTQIMLADGRIVVSETVGTVVLNSHLSLVEVFYIENLGFDLISVTQLMEENDCVMQLSVPFCVLQDRTTRMLIGVGKPVGGLVYFRSTEVVAAAKGLTNQSVELWHRRLGHPSSKIVELLSDFSFNKSSDFMNKACETCIHAKQTRCSFPLSINKTSEIFEMIHCDIWGPYRVPSFSGARYFLTIVDDFSRGTWIYLMNAKSEAPTKLRYFIALADRQFGKQVRTIRSDNGSEFLSLTTYFLEKGIHHETSCVGTPQQNGRVERKHRHLLNVARAIMFEGHLPIEFWGECALAAAYLINRTPSVIIHGKTPYEVLYGEKPSYDHLRVIGCVCYIHNQDHKGDKFASRSRKCVFVGYPHGKKGWRVFDLEKGTFCVSRDVIFREDTFPYLKNSDAEIELGELPLASSSDTIEETETRQTEPVMQVAGPAMTPLDSNDVNADEKSDSVEDLTSETESDNVDEGDNVVENEAEAELNDAPIALRKGVRKRNAPGYLADYDTTLVCTTSTSLYPIAAVLSSERFSANHRVFLAAITNAIEPKNFAEAMKDTRWKNAVGNEIDSLELNKTWTLEDLPEGKKAIGCQWVFKIKHRSDGSIERYKARLVVLGNRQIEGVDYGETFAPVVKMTTVRSFLAVVAARNWEVHQMDVHNAFLHGDLEEEVYMKLPPGFTKQSDGKVCRLRKSLYGLKQAPRCWFAKLASSLEKYGFRQSLSDYSLFVLEKNGVEIRVLVYVDDLVITGNKVSEIEDFKAYLSTCFHMKDLGILKYFLGIEVARSPEGIYLSQRKYILDILLETGLLGAKPSSFPMVQHHQLGSADGPFLPDPAPYRRLIGKLIYLGVTRPDLAYSVHILSQFMNAPREEHWTAAMRVVRYLKGSPGQGILLRADSDLQINAWCDSDYLGCPLTRRSSTGWFIQLGESPISWKTKKQDVVSMSSAEAEYRAMAWTAKELIWLKALLVDLGVILKQPMRLYCDNMAALHISANPVFHERTKHVEKDCHFIRDEIKSGNISTSHVSTTVQLADIFTKALGQREFNSFRRKLGILNLHAPA</sequence>
<proteinExistence type="predicted"/>
<dbReference type="CDD" id="cd09272">
    <property type="entry name" value="RNase_HI_RT_Ty1"/>
    <property type="match status" value="1"/>
</dbReference>
<dbReference type="Pfam" id="PF22936">
    <property type="entry name" value="Pol_BBD"/>
    <property type="match status" value="1"/>
</dbReference>
<evidence type="ECO:0000256" key="1">
    <source>
        <dbReference type="ARBA" id="ARBA00022670"/>
    </source>
</evidence>
<feature type="region of interest" description="Disordered" evidence="4">
    <location>
        <begin position="813"/>
        <end position="873"/>
    </location>
</feature>
<dbReference type="Proteomes" id="UP000694251">
    <property type="component" value="Chromosome 8"/>
</dbReference>
<accession>A0A8T2BB63</accession>
<protein>
    <submittedName>
        <fullName evidence="6">Integrase catalytic core</fullName>
    </submittedName>
</protein>
<evidence type="ECO:0000256" key="3">
    <source>
        <dbReference type="ARBA" id="ARBA00022801"/>
    </source>
</evidence>
<dbReference type="PANTHER" id="PTHR42648">
    <property type="entry name" value="TRANSPOSASE, PUTATIVE-RELATED"/>
    <property type="match status" value="1"/>
</dbReference>
<dbReference type="InterPro" id="IPR025724">
    <property type="entry name" value="GAG-pre-integrase_dom"/>
</dbReference>
<dbReference type="OrthoDB" id="414104at2759"/>
<dbReference type="InterPro" id="IPR013103">
    <property type="entry name" value="RVT_2"/>
</dbReference>
<dbReference type="Pfam" id="PF14244">
    <property type="entry name" value="Retrotran_gag_3"/>
    <property type="match status" value="1"/>
</dbReference>
<dbReference type="InterPro" id="IPR057670">
    <property type="entry name" value="SH3_retrovirus"/>
</dbReference>
<keyword evidence="7" id="KW-1185">Reference proteome</keyword>
<dbReference type="Pfam" id="PF25597">
    <property type="entry name" value="SH3_retrovirus"/>
    <property type="match status" value="1"/>
</dbReference>
<dbReference type="InterPro" id="IPR054722">
    <property type="entry name" value="PolX-like_BBD"/>
</dbReference>
<name>A0A8T2BB63_ARASU</name>
<keyword evidence="3" id="KW-0378">Hydrolase</keyword>
<keyword evidence="1" id="KW-0645">Protease</keyword>
<dbReference type="PANTHER" id="PTHR42648:SF31">
    <property type="entry name" value="RNA-DIRECTED DNA POLYMERASE"/>
    <property type="match status" value="1"/>
</dbReference>
<dbReference type="InterPro" id="IPR029472">
    <property type="entry name" value="Copia-like_N"/>
</dbReference>
<dbReference type="GO" id="GO:0006508">
    <property type="term" value="P:proteolysis"/>
    <property type="evidence" value="ECO:0007669"/>
    <property type="project" value="UniProtKB-KW"/>
</dbReference>
<reference evidence="6 7" key="1">
    <citation type="submission" date="2020-12" db="EMBL/GenBank/DDBJ databases">
        <title>Concerted genomic and epigenomic changes stabilize Arabidopsis allopolyploids.</title>
        <authorList>
            <person name="Chen Z."/>
        </authorList>
    </citation>
    <scope>NUCLEOTIDE SEQUENCE [LARGE SCALE GENOMIC DNA]</scope>
    <source>
        <strain evidence="6">As9502</strain>
        <tissue evidence="6">Leaf</tissue>
    </source>
</reference>
<evidence type="ECO:0000256" key="2">
    <source>
        <dbReference type="ARBA" id="ARBA00022723"/>
    </source>
</evidence>
<dbReference type="Pfam" id="PF13976">
    <property type="entry name" value="gag_pre-integrs"/>
    <property type="match status" value="1"/>
</dbReference>
<feature type="compositionally biased region" description="Low complexity" evidence="4">
    <location>
        <begin position="308"/>
        <end position="323"/>
    </location>
</feature>
<feature type="region of interest" description="Disordered" evidence="4">
    <location>
        <begin position="1"/>
        <end position="26"/>
    </location>
</feature>
<dbReference type="Pfam" id="PF00665">
    <property type="entry name" value="rve"/>
    <property type="match status" value="1"/>
</dbReference>
<dbReference type="InterPro" id="IPR039537">
    <property type="entry name" value="Retrotran_Ty1/copia-like"/>
</dbReference>
<gene>
    <name evidence="6" type="ORF">ISN44_As08g027850</name>
</gene>
<keyword evidence="2" id="KW-0479">Metal-binding</keyword>
<dbReference type="GO" id="GO:0015074">
    <property type="term" value="P:DNA integration"/>
    <property type="evidence" value="ECO:0007669"/>
    <property type="project" value="InterPro"/>
</dbReference>